<dbReference type="AlphaFoldDB" id="A0A4R1F496"/>
<organism evidence="4 5">
    <name type="scientific">Cocleimonas flava</name>
    <dbReference type="NCBI Taxonomy" id="634765"/>
    <lineage>
        <taxon>Bacteria</taxon>
        <taxon>Pseudomonadati</taxon>
        <taxon>Pseudomonadota</taxon>
        <taxon>Gammaproteobacteria</taxon>
        <taxon>Thiotrichales</taxon>
        <taxon>Thiotrichaceae</taxon>
        <taxon>Cocleimonas</taxon>
    </lineage>
</organism>
<dbReference type="Gene3D" id="1.10.4190.10">
    <property type="entry name" value="Urease accessory protein UreF"/>
    <property type="match status" value="1"/>
</dbReference>
<dbReference type="Pfam" id="PF01730">
    <property type="entry name" value="UreF"/>
    <property type="match status" value="1"/>
</dbReference>
<dbReference type="GO" id="GO:0016151">
    <property type="term" value="F:nickel cation binding"/>
    <property type="evidence" value="ECO:0007669"/>
    <property type="project" value="UniProtKB-UniRule"/>
</dbReference>
<reference evidence="4 5" key="1">
    <citation type="submission" date="2019-03" db="EMBL/GenBank/DDBJ databases">
        <title>Genomic Encyclopedia of Type Strains, Phase IV (KMG-IV): sequencing the most valuable type-strain genomes for metagenomic binning, comparative biology and taxonomic classification.</title>
        <authorList>
            <person name="Goeker M."/>
        </authorList>
    </citation>
    <scope>NUCLEOTIDE SEQUENCE [LARGE SCALE GENOMIC DNA]</scope>
    <source>
        <strain evidence="4 5">DSM 24830</strain>
    </source>
</reference>
<dbReference type="GO" id="GO:0005737">
    <property type="term" value="C:cytoplasm"/>
    <property type="evidence" value="ECO:0007669"/>
    <property type="project" value="UniProtKB-SubCell"/>
</dbReference>
<accession>A0A4R1F496</accession>
<dbReference type="Proteomes" id="UP000294887">
    <property type="component" value="Unassembled WGS sequence"/>
</dbReference>
<dbReference type="PANTHER" id="PTHR33620">
    <property type="entry name" value="UREASE ACCESSORY PROTEIN F"/>
    <property type="match status" value="1"/>
</dbReference>
<gene>
    <name evidence="3" type="primary">ureF</name>
    <name evidence="4" type="ORF">EV695_0967</name>
</gene>
<keyword evidence="3" id="KW-0963">Cytoplasm</keyword>
<comment type="function">
    <text evidence="3">Required for maturation of urease via the functional incorporation of the urease nickel metallocenter.</text>
</comment>
<dbReference type="HAMAP" id="MF_01385">
    <property type="entry name" value="UreF"/>
    <property type="match status" value="1"/>
</dbReference>
<proteinExistence type="inferred from homology"/>
<evidence type="ECO:0000256" key="1">
    <source>
        <dbReference type="ARBA" id="ARBA00022988"/>
    </source>
</evidence>
<comment type="subcellular location">
    <subcellularLocation>
        <location evidence="3">Cytoplasm</location>
    </subcellularLocation>
</comment>
<evidence type="ECO:0000256" key="3">
    <source>
        <dbReference type="HAMAP-Rule" id="MF_01385"/>
    </source>
</evidence>
<dbReference type="InterPro" id="IPR038277">
    <property type="entry name" value="UreF_sf"/>
</dbReference>
<evidence type="ECO:0000313" key="5">
    <source>
        <dbReference type="Proteomes" id="UP000294887"/>
    </source>
</evidence>
<dbReference type="EMBL" id="SMFQ01000002">
    <property type="protein sequence ID" value="TCJ89106.1"/>
    <property type="molecule type" value="Genomic_DNA"/>
</dbReference>
<dbReference type="InterPro" id="IPR002639">
    <property type="entry name" value="UreF"/>
</dbReference>
<keyword evidence="2 3" id="KW-0143">Chaperone</keyword>
<keyword evidence="5" id="KW-1185">Reference proteome</keyword>
<comment type="caution">
    <text evidence="4">The sequence shown here is derived from an EMBL/GenBank/DDBJ whole genome shotgun (WGS) entry which is preliminary data.</text>
</comment>
<evidence type="ECO:0000313" key="4">
    <source>
        <dbReference type="EMBL" id="TCJ89106.1"/>
    </source>
</evidence>
<sequence length="225" mass="25366">MTDSHLSLLKLLQLSSPTLPVGAFAYSQGLESAIDSGIIKDSKALRVWLTDSLELSLKHVDLPIFFRLYHAWQNEDLNVVMQWNQILRAQRETNELRSEDHHLGLALARLLKDLDVTEAKALHKRNDLCFITLFTLAANKWNIDIQQAANGFVWSWLDNQIAAAIKLVPLGQTDGQKVLSDLLPKIPNIVEQSTLIEDDDIGASLPMMAILSAQHETQYSRLFRS</sequence>
<keyword evidence="1 3" id="KW-0996">Nickel insertion</keyword>
<dbReference type="PANTHER" id="PTHR33620:SF1">
    <property type="entry name" value="UREASE ACCESSORY PROTEIN F"/>
    <property type="match status" value="1"/>
</dbReference>
<name>A0A4R1F496_9GAMM</name>
<evidence type="ECO:0000256" key="2">
    <source>
        <dbReference type="ARBA" id="ARBA00023186"/>
    </source>
</evidence>
<comment type="similarity">
    <text evidence="3">Belongs to the UreF family.</text>
</comment>
<protein>
    <recommendedName>
        <fullName evidence="3">Urease accessory protein UreF</fullName>
    </recommendedName>
</protein>
<comment type="subunit">
    <text evidence="3">UreD, UreF and UreG form a complex that acts as a GTP-hydrolysis-dependent molecular chaperone, activating the urease apoprotein by helping to assemble the nickel containing metallocenter of UreC. The UreE protein probably delivers the nickel.</text>
</comment>
<dbReference type="PIRSF" id="PIRSF009467">
    <property type="entry name" value="Ureas_acces_UreF"/>
    <property type="match status" value="1"/>
</dbReference>